<dbReference type="AlphaFoldDB" id="A0A1F6GPT0"/>
<protein>
    <submittedName>
        <fullName evidence="3">Uncharacterized protein</fullName>
    </submittedName>
</protein>
<organism evidence="3 4">
    <name type="scientific">Candidatus Lambdaproteobacteria bacterium RIFOXYD2_FULL_56_26</name>
    <dbReference type="NCBI Taxonomy" id="1817773"/>
    <lineage>
        <taxon>Bacteria</taxon>
        <taxon>Pseudomonadati</taxon>
        <taxon>Pseudomonadota</taxon>
        <taxon>Candidatus Lambdaproteobacteria</taxon>
    </lineage>
</organism>
<keyword evidence="1" id="KW-0175">Coiled coil</keyword>
<evidence type="ECO:0000256" key="1">
    <source>
        <dbReference type="SAM" id="Coils"/>
    </source>
</evidence>
<feature type="compositionally biased region" description="Low complexity" evidence="2">
    <location>
        <begin position="381"/>
        <end position="419"/>
    </location>
</feature>
<dbReference type="EMBL" id="MFNF01000050">
    <property type="protein sequence ID" value="OGH00104.1"/>
    <property type="molecule type" value="Genomic_DNA"/>
</dbReference>
<gene>
    <name evidence="3" type="ORF">A2557_04465</name>
</gene>
<dbReference type="Proteomes" id="UP000177583">
    <property type="component" value="Unassembled WGS sequence"/>
</dbReference>
<accession>A0A1F6GPT0</accession>
<proteinExistence type="predicted"/>
<name>A0A1F6GPT0_9PROT</name>
<feature type="coiled-coil region" evidence="1">
    <location>
        <begin position="480"/>
        <end position="562"/>
    </location>
</feature>
<evidence type="ECO:0000256" key="2">
    <source>
        <dbReference type="SAM" id="MobiDB-lite"/>
    </source>
</evidence>
<reference evidence="3 4" key="1">
    <citation type="journal article" date="2016" name="Nat. Commun.">
        <title>Thousands of microbial genomes shed light on interconnected biogeochemical processes in an aquifer system.</title>
        <authorList>
            <person name="Anantharaman K."/>
            <person name="Brown C.T."/>
            <person name="Hug L.A."/>
            <person name="Sharon I."/>
            <person name="Castelle C.J."/>
            <person name="Probst A.J."/>
            <person name="Thomas B.C."/>
            <person name="Singh A."/>
            <person name="Wilkins M.J."/>
            <person name="Karaoz U."/>
            <person name="Brodie E.L."/>
            <person name="Williams K.H."/>
            <person name="Hubbard S.S."/>
            <person name="Banfield J.F."/>
        </authorList>
    </citation>
    <scope>NUCLEOTIDE SEQUENCE [LARGE SCALE GENOMIC DNA]</scope>
</reference>
<evidence type="ECO:0000313" key="3">
    <source>
        <dbReference type="EMBL" id="OGH00104.1"/>
    </source>
</evidence>
<sequence length="772" mass="86819">MIDFLKTKKPLKEQSPADKMQLIKLVAEEMLGAKWEYYKKIKHADQGFNLLAEPSLMEQMKATQSALRFTSKNARKAFWGTFKTAAGEVKGKMGPGAPIPELPEVPEGQEVPSLSPGMDAFLLSWTPIKFLQNSKLIRDKGVATQRHSEGLVAKLMFKLIAFYADLGNWDLSKLCFYAAKLNEQSEYQEIAAAFEPLKNDLAKFAETYEPFKFGKASLAKDSSKEADSYDDAFGEESFEDQVKTLYLYAFIYEGMEQFLFRYFANLAFSTPNRRAIRYLATIFEPAIQKAIENKNLFWGSFETDRSKRVFAAPFEEYRNKRESDPVIYKVESKKTIYESWVYNLPMLRRSALEYRLDQLPDPKSPWGQFLTSHLLSADPAPAAPVAEAPAAPEAPATATEGSTPAPEGTAPTAPAAKPAKPQDKNIMPLLPPPIPLELRFNGMMVLLNQMLRCSDAQRSARKLLLERFKQRVMADRDLAQKRVLELKKNAEKRLREMERKVKKLERMKQDETAAVFAADINRFKAQVEEKGRSILADATDALSAQKRKLKSLFEDVAKEQARKKGISAGMVAHLAQDLSGGTFLPAFIPFVAKEIEMEYQKELEPLYLNLFQVLTPNIQFKTKLIQALDKSGGPEGVKLVLSGEEKMEVQGTVTKLKARIAQAKPDLFTSKLLVQQHMIPLEELVELGLNNETLSILLDLKIASPKNPKPTKLPPQLAKGLMVLNLVINPVPSNDLRVEGRGEMTDPVARINVPQLAKLYSEYVQRKAATKK</sequence>
<evidence type="ECO:0000313" key="4">
    <source>
        <dbReference type="Proteomes" id="UP000177583"/>
    </source>
</evidence>
<comment type="caution">
    <text evidence="3">The sequence shown here is derived from an EMBL/GenBank/DDBJ whole genome shotgun (WGS) entry which is preliminary data.</text>
</comment>
<feature type="region of interest" description="Disordered" evidence="2">
    <location>
        <begin position="381"/>
        <end position="427"/>
    </location>
</feature>